<dbReference type="EMBL" id="JARXVH010000006">
    <property type="protein sequence ID" value="MDH6216818.1"/>
    <property type="molecule type" value="Genomic_DNA"/>
</dbReference>
<evidence type="ECO:0000313" key="2">
    <source>
        <dbReference type="Proteomes" id="UP001160499"/>
    </source>
</evidence>
<evidence type="ECO:0000313" key="1">
    <source>
        <dbReference type="EMBL" id="MDH6216818.1"/>
    </source>
</evidence>
<keyword evidence="2" id="KW-1185">Reference proteome</keyword>
<organism evidence="1 2">
    <name type="scientific">Streptomyces pseudovenezuelae</name>
    <dbReference type="NCBI Taxonomy" id="67350"/>
    <lineage>
        <taxon>Bacteria</taxon>
        <taxon>Bacillati</taxon>
        <taxon>Actinomycetota</taxon>
        <taxon>Actinomycetes</taxon>
        <taxon>Kitasatosporales</taxon>
        <taxon>Streptomycetaceae</taxon>
        <taxon>Streptomyces</taxon>
        <taxon>Streptomyces aurantiacus group</taxon>
    </lineage>
</organism>
<accession>A0ABT6LKK1</accession>
<sequence length="178" mass="19385">MSQILRLGRGSCSQRMAVLEAVARAWGVPSRVRGLVVDGTFWYPRFPRLRRLVPDQVVLAWPEFLVDEPPEADRSAARRLPVSELFAGAGERRGRADGGFTNAGPETLFEALSRTSVDWDGATACPASDGSCDLSAYLLTDLGHFDSRDELFARHGQTLCGPARFLAEPVLGRRAAGL</sequence>
<proteinExistence type="predicted"/>
<name>A0ABT6LKK1_9ACTN</name>
<gene>
    <name evidence="1" type="ORF">M2283_004136</name>
</gene>
<evidence type="ECO:0008006" key="3">
    <source>
        <dbReference type="Google" id="ProtNLM"/>
    </source>
</evidence>
<dbReference type="Proteomes" id="UP001160499">
    <property type="component" value="Unassembled WGS sequence"/>
</dbReference>
<reference evidence="1 2" key="1">
    <citation type="submission" date="2023-04" db="EMBL/GenBank/DDBJ databases">
        <title>Forest soil microbial communities from Buena Vista Peninsula, Colon Province, Panama.</title>
        <authorList>
            <person name="Bouskill N."/>
        </authorList>
    </citation>
    <scope>NUCLEOTIDE SEQUENCE [LARGE SCALE GENOMIC DNA]</scope>
    <source>
        <strain evidence="1 2">GGS1</strain>
    </source>
</reference>
<protein>
    <recommendedName>
        <fullName evidence="3">Transglutaminase-like domain-containing protein</fullName>
    </recommendedName>
</protein>
<comment type="caution">
    <text evidence="1">The sequence shown here is derived from an EMBL/GenBank/DDBJ whole genome shotgun (WGS) entry which is preliminary data.</text>
</comment>